<dbReference type="OrthoDB" id="329835at2759"/>
<evidence type="ECO:0000256" key="1">
    <source>
        <dbReference type="ARBA" id="ARBA00005531"/>
    </source>
</evidence>
<feature type="compositionally biased region" description="Basic and acidic residues" evidence="4">
    <location>
        <begin position="849"/>
        <end position="865"/>
    </location>
</feature>
<dbReference type="InterPro" id="IPR012328">
    <property type="entry name" value="Chalcone/stilbene_synt_C"/>
</dbReference>
<dbReference type="InterPro" id="IPR011009">
    <property type="entry name" value="Kinase-like_dom_sf"/>
</dbReference>
<dbReference type="PANTHER" id="PTHR11877">
    <property type="entry name" value="HYDROXYMETHYLGLUTARYL-COA SYNTHASE"/>
    <property type="match status" value="1"/>
</dbReference>
<feature type="domain" description="Chalcone/stilbene synthase N-terminal" evidence="5">
    <location>
        <begin position="19"/>
        <end position="224"/>
    </location>
</feature>
<dbReference type="GO" id="GO:0016747">
    <property type="term" value="F:acyltransferase activity, transferring groups other than amino-acyl groups"/>
    <property type="evidence" value="ECO:0007669"/>
    <property type="project" value="InterPro"/>
</dbReference>
<evidence type="ECO:0000259" key="7">
    <source>
        <dbReference type="Pfam" id="PF02797"/>
    </source>
</evidence>
<evidence type="ECO:0000256" key="4">
    <source>
        <dbReference type="SAM" id="MobiDB-lite"/>
    </source>
</evidence>
<dbReference type="InterPro" id="IPR016039">
    <property type="entry name" value="Thiolase-like"/>
</dbReference>
<feature type="domain" description="Aminoglycoside phosphotransferase" evidence="6">
    <location>
        <begin position="452"/>
        <end position="653"/>
    </location>
</feature>
<protein>
    <submittedName>
        <fullName evidence="8">Thiolase-like protein</fullName>
    </submittedName>
</protein>
<dbReference type="AlphaFoldDB" id="A0A165PH67"/>
<reference evidence="8 9" key="1">
    <citation type="journal article" date="2016" name="Mol. Biol. Evol.">
        <title>Comparative Genomics of Early-Diverging Mushroom-Forming Fungi Provides Insights into the Origins of Lignocellulose Decay Capabilities.</title>
        <authorList>
            <person name="Nagy L.G."/>
            <person name="Riley R."/>
            <person name="Tritt A."/>
            <person name="Adam C."/>
            <person name="Daum C."/>
            <person name="Floudas D."/>
            <person name="Sun H."/>
            <person name="Yadav J.S."/>
            <person name="Pangilinan J."/>
            <person name="Larsson K.H."/>
            <person name="Matsuura K."/>
            <person name="Barry K."/>
            <person name="Labutti K."/>
            <person name="Kuo R."/>
            <person name="Ohm R.A."/>
            <person name="Bhattacharya S.S."/>
            <person name="Shirouzu T."/>
            <person name="Yoshinaga Y."/>
            <person name="Martin F.M."/>
            <person name="Grigoriev I.V."/>
            <person name="Hibbett D.S."/>
        </authorList>
    </citation>
    <scope>NUCLEOTIDE SEQUENCE [LARGE SCALE GENOMIC DNA]</scope>
    <source>
        <strain evidence="8 9">HHB12029</strain>
    </source>
</reference>
<evidence type="ECO:0000313" key="9">
    <source>
        <dbReference type="Proteomes" id="UP000077266"/>
    </source>
</evidence>
<feature type="domain" description="Chalcone/stilbene synthase C-terminal" evidence="7">
    <location>
        <begin position="243"/>
        <end position="352"/>
    </location>
</feature>
<dbReference type="InterPro" id="IPR002575">
    <property type="entry name" value="Aminoglycoside_PTrfase"/>
</dbReference>
<dbReference type="PANTHER" id="PTHR11877:SF46">
    <property type="entry name" value="TYPE III POLYKETIDE SYNTHASE A"/>
    <property type="match status" value="1"/>
</dbReference>
<accession>A0A165PH67</accession>
<keyword evidence="9" id="KW-1185">Reference proteome</keyword>
<keyword evidence="3" id="KW-0012">Acyltransferase</keyword>
<sequence>MPSLPKPTVVPHDVDLCILGIGVAYPPELITPDDFEESALKIFERSPALDQTLLVNRKTGIEQRAFLYGKGHPFHASSTPPSIEAISDAFRNEAVPKLAVPAAQRALADAGITTHDLTHVVCTTVTDSSNPGFDVHLIDALGISDNGVERCLLAGIGCAGGLAALRAAANTVLARRGECVNVLVVAMEVVSGFKTMELAHAVSQGQLNVAVSLFSDCAAALVLTSRDLGPAAYRVLGFTSCTLPGTRDLLRYDVNPFGWKAIISPKLPQMTSTSVRPLFDDLLRACGLGHLRPEDVDWALHPGGAAILRACGETLGLNADDHLRASWSVYRKRGNSSSATVISVLQTLRGGQHAADTLAARPSDAWKTAQEHEDDGSFVTEFWKSLDLSQLEAMAKGFHPSKLSCRANRDRYAAGCNAIVLELVFEDSTIWIARITAPLSQAGSIPSDEFLSRETESAAATMRYIRERTSIPVPTVFAYSATRDNPLGRQFIMMSALRGSHPQFRLSDINNDKLAADAKLVVDRYLRCLAQSYLELSELRFDRIGALYFDPNDDSKYTIGCFPESGLGPFDTAWDFYQARAEHMENEFLALADDSPEVREGRAFILWLYRLGIAPLSSSLDNRGPFLLAHLDLVAHNTLVDETGAITGIIDWDAGAVPVEVFATQVHDWSTNFCNPFHYKRHPHKMFDSTLREVQDTADRTLCLPSGRTLQEIRSSSTTYLVGPLDLLLGGPDMCSETLYADTMCRLVLGIDDPSSLKKNCQNRVVKEEEAEVPIPAAAPATAHNPPVQQLAVVPAQSDWRSLPVNPDPISTEVSGNTVTSRYPPCRTENGGIVFHGGLTFKITTVPRGEPRGDSEPARGEAEGR</sequence>
<dbReference type="STRING" id="1314781.A0A165PH67"/>
<dbReference type="Proteomes" id="UP000077266">
    <property type="component" value="Unassembled WGS sequence"/>
</dbReference>
<dbReference type="Pfam" id="PF01636">
    <property type="entry name" value="APH"/>
    <property type="match status" value="1"/>
</dbReference>
<proteinExistence type="inferred from homology"/>
<gene>
    <name evidence="8" type="ORF">EXIGLDRAFT_829394</name>
</gene>
<organism evidence="8 9">
    <name type="scientific">Exidia glandulosa HHB12029</name>
    <dbReference type="NCBI Taxonomy" id="1314781"/>
    <lineage>
        <taxon>Eukaryota</taxon>
        <taxon>Fungi</taxon>
        <taxon>Dikarya</taxon>
        <taxon>Basidiomycota</taxon>
        <taxon>Agaricomycotina</taxon>
        <taxon>Agaricomycetes</taxon>
        <taxon>Auriculariales</taxon>
        <taxon>Exidiaceae</taxon>
        <taxon>Exidia</taxon>
    </lineage>
</organism>
<dbReference type="Pfam" id="PF02797">
    <property type="entry name" value="Chal_sti_synt_C"/>
    <property type="match status" value="1"/>
</dbReference>
<dbReference type="Gene3D" id="3.40.47.10">
    <property type="match status" value="2"/>
</dbReference>
<evidence type="ECO:0000259" key="5">
    <source>
        <dbReference type="Pfam" id="PF00195"/>
    </source>
</evidence>
<evidence type="ECO:0000256" key="3">
    <source>
        <dbReference type="RuleBase" id="RU003633"/>
    </source>
</evidence>
<dbReference type="InterPro" id="IPR011141">
    <property type="entry name" value="Polyketide_synthase_type-III"/>
</dbReference>
<dbReference type="InParanoid" id="A0A165PH67"/>
<dbReference type="SUPFAM" id="SSF53901">
    <property type="entry name" value="Thiolase-like"/>
    <property type="match status" value="2"/>
</dbReference>
<evidence type="ECO:0000256" key="2">
    <source>
        <dbReference type="ARBA" id="ARBA00022679"/>
    </source>
</evidence>
<name>A0A165PH67_EXIGL</name>
<dbReference type="SUPFAM" id="SSF56112">
    <property type="entry name" value="Protein kinase-like (PK-like)"/>
    <property type="match status" value="1"/>
</dbReference>
<dbReference type="EMBL" id="KV425889">
    <property type="protein sequence ID" value="KZW02173.1"/>
    <property type="molecule type" value="Genomic_DNA"/>
</dbReference>
<feature type="region of interest" description="Disordered" evidence="4">
    <location>
        <begin position="845"/>
        <end position="865"/>
    </location>
</feature>
<keyword evidence="2 3" id="KW-0808">Transferase</keyword>
<comment type="similarity">
    <text evidence="1 3">Belongs to the thiolase-like superfamily. Chalcone/stilbene synthases family.</text>
</comment>
<dbReference type="Pfam" id="PF00195">
    <property type="entry name" value="Chal_sti_synt_N"/>
    <property type="match status" value="1"/>
</dbReference>
<evidence type="ECO:0000259" key="6">
    <source>
        <dbReference type="Pfam" id="PF01636"/>
    </source>
</evidence>
<evidence type="ECO:0000313" key="8">
    <source>
        <dbReference type="EMBL" id="KZW02173.1"/>
    </source>
</evidence>
<dbReference type="InterPro" id="IPR001099">
    <property type="entry name" value="Chalcone/stilbene_synt_N"/>
</dbReference>
<dbReference type="GO" id="GO:0030639">
    <property type="term" value="P:polyketide biosynthetic process"/>
    <property type="evidence" value="ECO:0007669"/>
    <property type="project" value="TreeGrafter"/>
</dbReference>